<dbReference type="InterPro" id="IPR006813">
    <property type="entry name" value="Glyco_trans_17"/>
</dbReference>
<sequence length="501" mass="57044">MAKITGLSQTLATGGGRLASTKKLVLWSVVLVQLCFIGCIWLLQANHSQLQLQSDSSNNNNNRFELEQGRVHFVRQARIAKKAQNQNGTPHCPQSENINRYQQDFFQLKTDQLNRSADYPMPAYMDLGLASTLWCYAEGTLNESRQAGRNNVDYLMSQSQCPCASGWHGRDCGQPEIIWRALMTHSRASRRGGNEAPLKLHEASSTTLKRLYYMLNLGAWEHINMELLELQLRTLIKVVDCFLIYYHVRDSKNRLTGRTLVRQLDALPIASYLLYQCEGQSHGNCSDATAYSYFHHQLWTLCGVQIQPKDLLLFGHGETVYAPAALKFLKYFASDVLPLRFRLKHNVYGFYWQHPQRTRLDGVISSLVHMHSVQMDPQRLEHQASYTLGDLNHYGGWSCELCMPSEQIVHMLTARAAGSHSDPTIRMPNETRSSRIDAAYIQQLMGAGMLLDGRTQLLRLRQQSEKYYAPEAALLYSSQFGQLLVNLYDTNALDDVQEDED</sequence>
<accession>B4LT08</accession>
<keyword evidence="3" id="KW-1185">Reference proteome</keyword>
<dbReference type="Proteomes" id="UP000008792">
    <property type="component" value="Unassembled WGS sequence"/>
</dbReference>
<dbReference type="GO" id="GO:0016020">
    <property type="term" value="C:membrane"/>
    <property type="evidence" value="ECO:0007669"/>
    <property type="project" value="InterPro"/>
</dbReference>
<name>B4LT08_DROVI</name>
<dbReference type="PhylomeDB" id="B4LT08"/>
<evidence type="ECO:0000256" key="1">
    <source>
        <dbReference type="SAM" id="Phobius"/>
    </source>
</evidence>
<dbReference type="PANTHER" id="PTHR12224:SF0">
    <property type="entry name" value="BETA-1,4-MANNOSYL-GLYCOPROTEIN 4-BETA-N-ACETYLGLUCOSAMINYLTRANSFERASE"/>
    <property type="match status" value="1"/>
</dbReference>
<proteinExistence type="predicted"/>
<keyword evidence="2" id="KW-0328">Glycosyltransferase</keyword>
<keyword evidence="2" id="KW-0808">Transferase</keyword>
<feature type="transmembrane region" description="Helical" evidence="1">
    <location>
        <begin position="24"/>
        <end position="43"/>
    </location>
</feature>
<organism evidence="2 3">
    <name type="scientific">Drosophila virilis</name>
    <name type="common">Fruit fly</name>
    <dbReference type="NCBI Taxonomy" id="7244"/>
    <lineage>
        <taxon>Eukaryota</taxon>
        <taxon>Metazoa</taxon>
        <taxon>Ecdysozoa</taxon>
        <taxon>Arthropoda</taxon>
        <taxon>Hexapoda</taxon>
        <taxon>Insecta</taxon>
        <taxon>Pterygota</taxon>
        <taxon>Neoptera</taxon>
        <taxon>Endopterygota</taxon>
        <taxon>Diptera</taxon>
        <taxon>Brachycera</taxon>
        <taxon>Muscomorpha</taxon>
        <taxon>Ephydroidea</taxon>
        <taxon>Drosophilidae</taxon>
        <taxon>Drosophila</taxon>
    </lineage>
</organism>
<dbReference type="PANTHER" id="PTHR12224">
    <property type="entry name" value="BETA-1,4-MANNOSYL-GLYCOPROTEIN BETA-1,4-N-ACETYLGLUCOSAMINYL-TRANSFERASE"/>
    <property type="match status" value="1"/>
</dbReference>
<dbReference type="KEGG" id="dvi:6629100"/>
<evidence type="ECO:0000313" key="3">
    <source>
        <dbReference type="Proteomes" id="UP000008792"/>
    </source>
</evidence>
<keyword evidence="1" id="KW-0812">Transmembrane</keyword>
<evidence type="ECO:0000313" key="2">
    <source>
        <dbReference type="EMBL" id="EDW63839.1"/>
    </source>
</evidence>
<dbReference type="FunCoup" id="B4LT08">
    <property type="interactions" value="68"/>
</dbReference>
<dbReference type="InParanoid" id="B4LT08"/>
<gene>
    <name evidence="2" type="primary">Dvir\GJ10972</name>
    <name evidence="2" type="ORF">Dvir_GJ10972</name>
</gene>
<dbReference type="EMBL" id="CH940649">
    <property type="protein sequence ID" value="EDW63839.1"/>
    <property type="molecule type" value="Genomic_DNA"/>
</dbReference>
<keyword evidence="1" id="KW-1133">Transmembrane helix</keyword>
<dbReference type="GO" id="GO:0006044">
    <property type="term" value="P:N-acetylglucosamine metabolic process"/>
    <property type="evidence" value="ECO:0007669"/>
    <property type="project" value="TreeGrafter"/>
</dbReference>
<dbReference type="OMA" id="QPEIIWR"/>
<dbReference type="eggNOG" id="ENOG502QUBY">
    <property type="taxonomic scope" value="Eukaryota"/>
</dbReference>
<dbReference type="STRING" id="7244.B4LT08"/>
<dbReference type="HOGENOM" id="CLU_026035_0_0_1"/>
<dbReference type="AlphaFoldDB" id="B4LT08"/>
<dbReference type="GO" id="GO:0003830">
    <property type="term" value="F:beta-1,4-mannosylglycoprotein 4-beta-N-acetylglucosaminyltransferase activity"/>
    <property type="evidence" value="ECO:0007669"/>
    <property type="project" value="UniProtKB-EC"/>
</dbReference>
<reference evidence="2 3" key="1">
    <citation type="journal article" date="2007" name="Nature">
        <title>Evolution of genes and genomes on the Drosophila phylogeny.</title>
        <authorList>
            <consortium name="Drosophila 12 Genomes Consortium"/>
            <person name="Clark A.G."/>
            <person name="Eisen M.B."/>
            <person name="Smith D.R."/>
            <person name="Bergman C.M."/>
            <person name="Oliver B."/>
            <person name="Markow T.A."/>
            <person name="Kaufman T.C."/>
            <person name="Kellis M."/>
            <person name="Gelbart W."/>
            <person name="Iyer V.N."/>
            <person name="Pollard D.A."/>
            <person name="Sackton T.B."/>
            <person name="Larracuente A.M."/>
            <person name="Singh N.D."/>
            <person name="Abad J.P."/>
            <person name="Abt D.N."/>
            <person name="Adryan B."/>
            <person name="Aguade M."/>
            <person name="Akashi H."/>
            <person name="Anderson W.W."/>
            <person name="Aquadro C.F."/>
            <person name="Ardell D.H."/>
            <person name="Arguello R."/>
            <person name="Artieri C.G."/>
            <person name="Barbash D.A."/>
            <person name="Barker D."/>
            <person name="Barsanti P."/>
            <person name="Batterham P."/>
            <person name="Batzoglou S."/>
            <person name="Begun D."/>
            <person name="Bhutkar A."/>
            <person name="Blanco E."/>
            <person name="Bosak S.A."/>
            <person name="Bradley R.K."/>
            <person name="Brand A.D."/>
            <person name="Brent M.R."/>
            <person name="Brooks A.N."/>
            <person name="Brown R.H."/>
            <person name="Butlin R.K."/>
            <person name="Caggese C."/>
            <person name="Calvi B.R."/>
            <person name="Bernardo de Carvalho A."/>
            <person name="Caspi A."/>
            <person name="Castrezana S."/>
            <person name="Celniker S.E."/>
            <person name="Chang J.L."/>
            <person name="Chapple C."/>
            <person name="Chatterji S."/>
            <person name="Chinwalla A."/>
            <person name="Civetta A."/>
            <person name="Clifton S.W."/>
            <person name="Comeron J.M."/>
            <person name="Costello J.C."/>
            <person name="Coyne J.A."/>
            <person name="Daub J."/>
            <person name="David R.G."/>
            <person name="Delcher A.L."/>
            <person name="Delehaunty K."/>
            <person name="Do C.B."/>
            <person name="Ebling H."/>
            <person name="Edwards K."/>
            <person name="Eickbush T."/>
            <person name="Evans J.D."/>
            <person name="Filipski A."/>
            <person name="Findeiss S."/>
            <person name="Freyhult E."/>
            <person name="Fulton L."/>
            <person name="Fulton R."/>
            <person name="Garcia A.C."/>
            <person name="Gardiner A."/>
            <person name="Garfield D.A."/>
            <person name="Garvin B.E."/>
            <person name="Gibson G."/>
            <person name="Gilbert D."/>
            <person name="Gnerre S."/>
            <person name="Godfrey J."/>
            <person name="Good R."/>
            <person name="Gotea V."/>
            <person name="Gravely B."/>
            <person name="Greenberg A.J."/>
            <person name="Griffiths-Jones S."/>
            <person name="Gross S."/>
            <person name="Guigo R."/>
            <person name="Gustafson E.A."/>
            <person name="Haerty W."/>
            <person name="Hahn M.W."/>
            <person name="Halligan D.L."/>
            <person name="Halpern A.L."/>
            <person name="Halter G.M."/>
            <person name="Han M.V."/>
            <person name="Heger A."/>
            <person name="Hillier L."/>
            <person name="Hinrichs A.S."/>
            <person name="Holmes I."/>
            <person name="Hoskins R.A."/>
            <person name="Hubisz M.J."/>
            <person name="Hultmark D."/>
            <person name="Huntley M.A."/>
            <person name="Jaffe D.B."/>
            <person name="Jagadeeshan S."/>
            <person name="Jeck W.R."/>
            <person name="Johnson J."/>
            <person name="Jones C.D."/>
            <person name="Jordan W.C."/>
            <person name="Karpen G.H."/>
            <person name="Kataoka E."/>
            <person name="Keightley P.D."/>
            <person name="Kheradpour P."/>
            <person name="Kirkness E.F."/>
            <person name="Koerich L.B."/>
            <person name="Kristiansen K."/>
            <person name="Kudrna D."/>
            <person name="Kulathinal R.J."/>
            <person name="Kumar S."/>
            <person name="Kwok R."/>
            <person name="Lander E."/>
            <person name="Langley C.H."/>
            <person name="Lapoint R."/>
            <person name="Lazzaro B.P."/>
            <person name="Lee S.J."/>
            <person name="Levesque L."/>
            <person name="Li R."/>
            <person name="Lin C.F."/>
            <person name="Lin M.F."/>
            <person name="Lindblad-Toh K."/>
            <person name="Llopart A."/>
            <person name="Long M."/>
            <person name="Low L."/>
            <person name="Lozovsky E."/>
            <person name="Lu J."/>
            <person name="Luo M."/>
            <person name="Machado C.A."/>
            <person name="Makalowski W."/>
            <person name="Marzo M."/>
            <person name="Matsuda M."/>
            <person name="Matzkin L."/>
            <person name="McAllister B."/>
            <person name="McBride C.S."/>
            <person name="McKernan B."/>
            <person name="McKernan K."/>
            <person name="Mendez-Lago M."/>
            <person name="Minx P."/>
            <person name="Mollenhauer M.U."/>
            <person name="Montooth K."/>
            <person name="Mount S.M."/>
            <person name="Mu X."/>
            <person name="Myers E."/>
            <person name="Negre B."/>
            <person name="Newfeld S."/>
            <person name="Nielsen R."/>
            <person name="Noor M.A."/>
            <person name="O'Grady P."/>
            <person name="Pachter L."/>
            <person name="Papaceit M."/>
            <person name="Parisi M.J."/>
            <person name="Parisi M."/>
            <person name="Parts L."/>
            <person name="Pedersen J.S."/>
            <person name="Pesole G."/>
            <person name="Phillippy A.M."/>
            <person name="Ponting C.P."/>
            <person name="Pop M."/>
            <person name="Porcelli D."/>
            <person name="Powell J.R."/>
            <person name="Prohaska S."/>
            <person name="Pruitt K."/>
            <person name="Puig M."/>
            <person name="Quesneville H."/>
            <person name="Ram K.R."/>
            <person name="Rand D."/>
            <person name="Rasmussen M.D."/>
            <person name="Reed L.K."/>
            <person name="Reenan R."/>
            <person name="Reily A."/>
            <person name="Remington K.A."/>
            <person name="Rieger T.T."/>
            <person name="Ritchie M.G."/>
            <person name="Robin C."/>
            <person name="Rogers Y.H."/>
            <person name="Rohde C."/>
            <person name="Rozas J."/>
            <person name="Rubenfield M.J."/>
            <person name="Ruiz A."/>
            <person name="Russo S."/>
            <person name="Salzberg S.L."/>
            <person name="Sanchez-Gracia A."/>
            <person name="Saranga D.J."/>
            <person name="Sato H."/>
            <person name="Schaeffer S.W."/>
            <person name="Schatz M.C."/>
            <person name="Schlenke T."/>
            <person name="Schwartz R."/>
            <person name="Segarra C."/>
            <person name="Singh R.S."/>
            <person name="Sirot L."/>
            <person name="Sirota M."/>
            <person name="Sisneros N.B."/>
            <person name="Smith C.D."/>
            <person name="Smith T.F."/>
            <person name="Spieth J."/>
            <person name="Stage D.E."/>
            <person name="Stark A."/>
            <person name="Stephan W."/>
            <person name="Strausberg R.L."/>
            <person name="Strempel S."/>
            <person name="Sturgill D."/>
            <person name="Sutton G."/>
            <person name="Sutton G.G."/>
            <person name="Tao W."/>
            <person name="Teichmann S."/>
            <person name="Tobari Y.N."/>
            <person name="Tomimura Y."/>
            <person name="Tsolas J.M."/>
            <person name="Valente V.L."/>
            <person name="Venter E."/>
            <person name="Venter J.C."/>
            <person name="Vicario S."/>
            <person name="Vieira F.G."/>
            <person name="Vilella A.J."/>
            <person name="Villasante A."/>
            <person name="Walenz B."/>
            <person name="Wang J."/>
            <person name="Wasserman M."/>
            <person name="Watts T."/>
            <person name="Wilson D."/>
            <person name="Wilson R.K."/>
            <person name="Wing R.A."/>
            <person name="Wolfner M.F."/>
            <person name="Wong A."/>
            <person name="Wong G.K."/>
            <person name="Wu C.I."/>
            <person name="Wu G."/>
            <person name="Yamamoto D."/>
            <person name="Yang H.P."/>
            <person name="Yang S.P."/>
            <person name="Yorke J.A."/>
            <person name="Yoshida K."/>
            <person name="Zdobnov E."/>
            <person name="Zhang P."/>
            <person name="Zhang Y."/>
            <person name="Zimin A.V."/>
            <person name="Baldwin J."/>
            <person name="Abdouelleil A."/>
            <person name="Abdulkadir J."/>
            <person name="Abebe A."/>
            <person name="Abera B."/>
            <person name="Abreu J."/>
            <person name="Acer S.C."/>
            <person name="Aftuck L."/>
            <person name="Alexander A."/>
            <person name="An P."/>
            <person name="Anderson E."/>
            <person name="Anderson S."/>
            <person name="Arachi H."/>
            <person name="Azer M."/>
            <person name="Bachantsang P."/>
            <person name="Barry A."/>
            <person name="Bayul T."/>
            <person name="Berlin A."/>
            <person name="Bessette D."/>
            <person name="Bloom T."/>
            <person name="Blye J."/>
            <person name="Boguslavskiy L."/>
            <person name="Bonnet C."/>
            <person name="Boukhgalter B."/>
            <person name="Bourzgui I."/>
            <person name="Brown A."/>
            <person name="Cahill P."/>
            <person name="Channer S."/>
            <person name="Cheshatsang Y."/>
            <person name="Chuda L."/>
            <person name="Citroen M."/>
            <person name="Collymore A."/>
            <person name="Cooke P."/>
            <person name="Costello M."/>
            <person name="D'Aco K."/>
            <person name="Daza R."/>
            <person name="De Haan G."/>
            <person name="DeGray S."/>
            <person name="DeMaso C."/>
            <person name="Dhargay N."/>
            <person name="Dooley K."/>
            <person name="Dooley E."/>
            <person name="Doricent M."/>
            <person name="Dorje P."/>
            <person name="Dorjee K."/>
            <person name="Dupes A."/>
            <person name="Elong R."/>
            <person name="Falk J."/>
            <person name="Farina A."/>
            <person name="Faro S."/>
            <person name="Ferguson D."/>
            <person name="Fisher S."/>
            <person name="Foley C.D."/>
            <person name="Franke A."/>
            <person name="Friedrich D."/>
            <person name="Gadbois L."/>
            <person name="Gearin G."/>
            <person name="Gearin C.R."/>
            <person name="Giannoukos G."/>
            <person name="Goode T."/>
            <person name="Graham J."/>
            <person name="Grandbois E."/>
            <person name="Grewal S."/>
            <person name="Gyaltsen K."/>
            <person name="Hafez N."/>
            <person name="Hagos B."/>
            <person name="Hall J."/>
            <person name="Henson C."/>
            <person name="Hollinger A."/>
            <person name="Honan T."/>
            <person name="Huard M.D."/>
            <person name="Hughes L."/>
            <person name="Hurhula B."/>
            <person name="Husby M.E."/>
            <person name="Kamat A."/>
            <person name="Kanga B."/>
            <person name="Kashin S."/>
            <person name="Khazanovich D."/>
            <person name="Kisner P."/>
            <person name="Lance K."/>
            <person name="Lara M."/>
            <person name="Lee W."/>
            <person name="Lennon N."/>
            <person name="Letendre F."/>
            <person name="LeVine R."/>
            <person name="Lipovsky A."/>
            <person name="Liu X."/>
            <person name="Liu J."/>
            <person name="Liu S."/>
            <person name="Lokyitsang T."/>
            <person name="Lokyitsang Y."/>
            <person name="Lubonja R."/>
            <person name="Lui A."/>
            <person name="MacDonald P."/>
            <person name="Magnisalis V."/>
            <person name="Maru K."/>
            <person name="Matthews C."/>
            <person name="McCusker W."/>
            <person name="McDonough S."/>
            <person name="Mehta T."/>
            <person name="Meldrim J."/>
            <person name="Meneus L."/>
            <person name="Mihai O."/>
            <person name="Mihalev A."/>
            <person name="Mihova T."/>
            <person name="Mittelman R."/>
            <person name="Mlenga V."/>
            <person name="Montmayeur A."/>
            <person name="Mulrain L."/>
            <person name="Navidi A."/>
            <person name="Naylor J."/>
            <person name="Negash T."/>
            <person name="Nguyen T."/>
            <person name="Nguyen N."/>
            <person name="Nicol R."/>
            <person name="Norbu C."/>
            <person name="Norbu N."/>
            <person name="Novod N."/>
            <person name="O'Neill B."/>
            <person name="Osman S."/>
            <person name="Markiewicz E."/>
            <person name="Oyono O.L."/>
            <person name="Patti C."/>
            <person name="Phunkhang P."/>
            <person name="Pierre F."/>
            <person name="Priest M."/>
            <person name="Raghuraman S."/>
            <person name="Rege F."/>
            <person name="Reyes R."/>
            <person name="Rise C."/>
            <person name="Rogov P."/>
            <person name="Ross K."/>
            <person name="Ryan E."/>
            <person name="Settipalli S."/>
            <person name="Shea T."/>
            <person name="Sherpa N."/>
            <person name="Shi L."/>
            <person name="Shih D."/>
            <person name="Sparrow T."/>
            <person name="Spaulding J."/>
            <person name="Stalker J."/>
            <person name="Stange-Thomann N."/>
            <person name="Stavropoulos S."/>
            <person name="Stone C."/>
            <person name="Strader C."/>
            <person name="Tesfaye S."/>
            <person name="Thomson T."/>
            <person name="Thoulutsang Y."/>
            <person name="Thoulutsang D."/>
            <person name="Topham K."/>
            <person name="Topping I."/>
            <person name="Tsamla T."/>
            <person name="Vassiliev H."/>
            <person name="Vo A."/>
            <person name="Wangchuk T."/>
            <person name="Wangdi T."/>
            <person name="Weiand M."/>
            <person name="Wilkinson J."/>
            <person name="Wilson A."/>
            <person name="Yadav S."/>
            <person name="Young G."/>
            <person name="Yu Q."/>
            <person name="Zembek L."/>
            <person name="Zhong D."/>
            <person name="Zimmer A."/>
            <person name="Zwirko Z."/>
            <person name="Jaffe D.B."/>
            <person name="Alvarez P."/>
            <person name="Brockman W."/>
            <person name="Butler J."/>
            <person name="Chin C."/>
            <person name="Gnerre S."/>
            <person name="Grabherr M."/>
            <person name="Kleber M."/>
            <person name="Mauceli E."/>
            <person name="MacCallum I."/>
        </authorList>
    </citation>
    <scope>NUCLEOTIDE SEQUENCE [LARGE SCALE GENOMIC DNA]</scope>
    <source>
        <strain evidence="3">Tucson 15010-1051.87</strain>
    </source>
</reference>
<dbReference type="EC" id="2.4.1.144" evidence="2"/>
<protein>
    <submittedName>
        <fullName evidence="2">Uncharacterized protein</fullName>
        <ecNumber evidence="2">2.4.1.144</ecNumber>
    </submittedName>
</protein>
<dbReference type="OrthoDB" id="6474464at2759"/>
<keyword evidence="1" id="KW-0472">Membrane</keyword>